<organism evidence="2 3">
    <name type="scientific">Steinernema hermaphroditum</name>
    <dbReference type="NCBI Taxonomy" id="289476"/>
    <lineage>
        <taxon>Eukaryota</taxon>
        <taxon>Metazoa</taxon>
        <taxon>Ecdysozoa</taxon>
        <taxon>Nematoda</taxon>
        <taxon>Chromadorea</taxon>
        <taxon>Rhabditida</taxon>
        <taxon>Tylenchina</taxon>
        <taxon>Panagrolaimomorpha</taxon>
        <taxon>Strongyloidoidea</taxon>
        <taxon>Steinernematidae</taxon>
        <taxon>Steinernema</taxon>
    </lineage>
</organism>
<name>A0AA39HHL2_9BILA</name>
<accession>A0AA39HHL2</accession>
<gene>
    <name evidence="2" type="ORF">QR680_018325</name>
</gene>
<protein>
    <submittedName>
        <fullName evidence="2">Uncharacterized protein</fullName>
    </submittedName>
</protein>
<feature type="region of interest" description="Disordered" evidence="1">
    <location>
        <begin position="20"/>
        <end position="43"/>
    </location>
</feature>
<evidence type="ECO:0000313" key="3">
    <source>
        <dbReference type="Proteomes" id="UP001175271"/>
    </source>
</evidence>
<keyword evidence="3" id="KW-1185">Reference proteome</keyword>
<dbReference type="EMBL" id="JAUCMV010000004">
    <property type="protein sequence ID" value="KAK0406027.1"/>
    <property type="molecule type" value="Genomic_DNA"/>
</dbReference>
<evidence type="ECO:0000313" key="2">
    <source>
        <dbReference type="EMBL" id="KAK0406027.1"/>
    </source>
</evidence>
<comment type="caution">
    <text evidence="2">The sequence shown here is derived from an EMBL/GenBank/DDBJ whole genome shotgun (WGS) entry which is preliminary data.</text>
</comment>
<evidence type="ECO:0000256" key="1">
    <source>
        <dbReference type="SAM" id="MobiDB-lite"/>
    </source>
</evidence>
<proteinExistence type="predicted"/>
<dbReference type="Proteomes" id="UP001175271">
    <property type="component" value="Unassembled WGS sequence"/>
</dbReference>
<dbReference type="AlphaFoldDB" id="A0AA39HHL2"/>
<sequence length="179" mass="19795">MVPSCTETVAPSSNFFFNNGPSYNPFPDKKTSPTWKSNKSPNFGGAYVPNHLKSIRKPFQQGFKKGPRVSPHGKPSLGAFRQPLIGVSPKTLSPKSPEVSSNAATFGKDVDLRDVMARGTLFQNGATRPVCEGMTIRREDEPKKVFELNFDIEKAIVLASQGITYANEPEYFTKYMSKN</sequence>
<reference evidence="2" key="1">
    <citation type="submission" date="2023-06" db="EMBL/GenBank/DDBJ databases">
        <title>Genomic analysis of the entomopathogenic nematode Steinernema hermaphroditum.</title>
        <authorList>
            <person name="Schwarz E.M."/>
            <person name="Heppert J.K."/>
            <person name="Baniya A."/>
            <person name="Schwartz H.T."/>
            <person name="Tan C.-H."/>
            <person name="Antoshechkin I."/>
            <person name="Sternberg P.W."/>
            <person name="Goodrich-Blair H."/>
            <person name="Dillman A.R."/>
        </authorList>
    </citation>
    <scope>NUCLEOTIDE SEQUENCE</scope>
    <source>
        <strain evidence="2">PS9179</strain>
        <tissue evidence="2">Whole animal</tissue>
    </source>
</reference>
<feature type="compositionally biased region" description="Polar residues" evidence="1">
    <location>
        <begin position="32"/>
        <end position="41"/>
    </location>
</feature>
<feature type="region of interest" description="Disordered" evidence="1">
    <location>
        <begin position="61"/>
        <end position="81"/>
    </location>
</feature>